<dbReference type="Gene3D" id="1.10.101.10">
    <property type="entry name" value="PGBD-like superfamily/PGBD"/>
    <property type="match status" value="1"/>
</dbReference>
<protein>
    <submittedName>
        <fullName evidence="3">Putative peptidoglycan binding protein</fullName>
    </submittedName>
</protein>
<name>A0A2P1JUA1_9CAUD</name>
<dbReference type="EMBL" id="MG973030">
    <property type="protein sequence ID" value="AVO22912.1"/>
    <property type="molecule type" value="Genomic_DNA"/>
</dbReference>
<dbReference type="InterPro" id="IPR002477">
    <property type="entry name" value="Peptidoglycan-bd-like"/>
</dbReference>
<evidence type="ECO:0000259" key="1">
    <source>
        <dbReference type="Pfam" id="PF01471"/>
    </source>
</evidence>
<dbReference type="Pfam" id="PF01471">
    <property type="entry name" value="PG_binding_1"/>
    <property type="match status" value="1"/>
</dbReference>
<dbReference type="RefSeq" id="YP_009837671.1">
    <property type="nucleotide sequence ID" value="NC_048702.1"/>
</dbReference>
<feature type="domain" description="N-acetylmuramidase" evidence="2">
    <location>
        <begin position="90"/>
        <end position="264"/>
    </location>
</feature>
<evidence type="ECO:0000313" key="4">
    <source>
        <dbReference type="Proteomes" id="UP000242372"/>
    </source>
</evidence>
<accession>A0A2P1JUA1</accession>
<keyword evidence="4" id="KW-1185">Reference proteome</keyword>
<dbReference type="Proteomes" id="UP000242372">
    <property type="component" value="Segment"/>
</dbReference>
<evidence type="ECO:0000259" key="2">
    <source>
        <dbReference type="Pfam" id="PF11860"/>
    </source>
</evidence>
<dbReference type="KEGG" id="vg:55607864"/>
<dbReference type="SUPFAM" id="SSF47090">
    <property type="entry name" value="PGBD-like"/>
    <property type="match status" value="1"/>
</dbReference>
<dbReference type="InterPro" id="IPR024408">
    <property type="entry name" value="Muramidase"/>
</dbReference>
<dbReference type="Pfam" id="PF11860">
    <property type="entry name" value="Muramidase"/>
    <property type="match status" value="1"/>
</dbReference>
<sequence length="265" mass="28739">MAILKTGSRGAEVKAVQVALNSLGYNIGIDGIYGAGTEKAVRLFQTGAGLAVDGMVGPKTLYALQNAGEPHEQHLTEMDLIRAAQSLQCELAAIKAVNTVESKGTGFSKTGLIKILFERHKMYKFLAQKYGSQKADELAAKYPDIVNKNSGGYIGGDAEHQRLKRAIALDEECAYLSASYGLFQMMGFNYKIAGYSSAKSMFDDFVASGEGAHLRAFVAFIKADQTLLRAIRSKDWPTFAYAYNGPGYAANKYDVKMADAYLAYS</sequence>
<dbReference type="GeneID" id="55607864"/>
<dbReference type="InterPro" id="IPR036366">
    <property type="entry name" value="PGBDSf"/>
</dbReference>
<proteinExistence type="predicted"/>
<dbReference type="InterPro" id="IPR036365">
    <property type="entry name" value="PGBD-like_sf"/>
</dbReference>
<reference evidence="3 4" key="1">
    <citation type="submission" date="2018-02" db="EMBL/GenBank/DDBJ databases">
        <title>Complete Genome Sequences of Erwinia amylovora Phages vB_EamP-S2 and vB_EamM-Bue1.</title>
        <authorList>
            <person name="Knecht L.E."/>
        </authorList>
    </citation>
    <scope>NUCLEOTIDE SEQUENCE [LARGE SCALE GENOMIC DNA]</scope>
</reference>
<evidence type="ECO:0000313" key="3">
    <source>
        <dbReference type="EMBL" id="AVO22912.1"/>
    </source>
</evidence>
<feature type="domain" description="Peptidoglycan binding-like" evidence="1">
    <location>
        <begin position="9"/>
        <end position="64"/>
    </location>
</feature>
<organism evidence="3 4">
    <name type="scientific">Erwinia phage vB_EamM-Bue1</name>
    <dbReference type="NCBI Taxonomy" id="2099338"/>
    <lineage>
        <taxon>Viruses</taxon>
        <taxon>Duplodnaviria</taxon>
        <taxon>Heunggongvirae</taxon>
        <taxon>Uroviricota</taxon>
        <taxon>Caudoviricetes</taxon>
        <taxon>Pantevenvirales</taxon>
        <taxon>Ackermannviridae</taxon>
        <taxon>Nezavisimistyvirus</taxon>
        <taxon>Nezavisimistyvirus bue1</taxon>
    </lineage>
</organism>